<evidence type="ECO:0000256" key="7">
    <source>
        <dbReference type="ARBA" id="ARBA00022692"/>
    </source>
</evidence>
<dbReference type="PROSITE" id="PS50109">
    <property type="entry name" value="HIS_KIN"/>
    <property type="match status" value="1"/>
</dbReference>
<dbReference type="InterPro" id="IPR029151">
    <property type="entry name" value="Sensor-like_sf"/>
</dbReference>
<dbReference type="InterPro" id="IPR050351">
    <property type="entry name" value="BphY/WalK/GraS-like"/>
</dbReference>
<dbReference type="PRINTS" id="PR00344">
    <property type="entry name" value="BCTRLSENSOR"/>
</dbReference>
<dbReference type="CDD" id="cd00082">
    <property type="entry name" value="HisKA"/>
    <property type="match status" value="1"/>
</dbReference>
<keyword evidence="13 14" id="KW-0472">Membrane</keyword>
<keyword evidence="4" id="KW-1003">Cell membrane</keyword>
<dbReference type="GO" id="GO:0016036">
    <property type="term" value="P:cellular response to phosphate starvation"/>
    <property type="evidence" value="ECO:0007669"/>
    <property type="project" value="TreeGrafter"/>
</dbReference>
<proteinExistence type="predicted"/>
<evidence type="ECO:0000256" key="14">
    <source>
        <dbReference type="SAM" id="Phobius"/>
    </source>
</evidence>
<sequence>MREWMGSLGARIFLAFALLISMSLAITYFNVVKDVERFHLAHTEDSLTQKARMLRPFIRQLLEEGKDLQPWVLAMGKPSGVRITVILPGGKVAADSEHDPATMESHWSRPEVQMALKRGLGMSQRYSTTLGRKLLYAAVPVKDMEGRLLGVLRVAYPLAPVKEALHPLFRRLLLENLLLVLLALSLALLFSRYVSSQLKTVADCTQAMAQGDLTTRVPETGVRELKILARSLNSMAASLQELFKAREDERQKMNLLLSSMPDLVVVTDRKGTILFANQAFFRLFGKEEKLWRALRTPRLAELFTRVWEEKKVKEEVSTPRGTFEVTAIEMVPGKEALLLFHDVEERKRLEKMKTDFVANVSHELKTPLTVVKGYLETLEMAKSPEEREAFIKKMEKHIQRLISLVSDLLLLSSLEEGDTLYSRAPVDMEAILEKTAQWAEQASRDKGLTFSFQKRGTPRPIIGSPYLLEQLLINLLDNAIKYTPQGKVTLSVDYRGEEVSINVEDTGIGIPHDKQDRVFERFYRVDPSRSRESGGTGLGLSIVKHIVGFHQGKLMLKSREGEGTSITVTIPLES</sequence>
<dbReference type="GO" id="GO:0005524">
    <property type="term" value="F:ATP binding"/>
    <property type="evidence" value="ECO:0007669"/>
    <property type="project" value="UniProtKB-KW"/>
</dbReference>
<keyword evidence="5" id="KW-0597">Phosphoprotein</keyword>
<evidence type="ECO:0000256" key="8">
    <source>
        <dbReference type="ARBA" id="ARBA00022741"/>
    </source>
</evidence>
<feature type="domain" description="PAS" evidence="16">
    <location>
        <begin position="249"/>
        <end position="285"/>
    </location>
</feature>
<gene>
    <name evidence="18" type="ORF">ENF32_05710</name>
</gene>
<dbReference type="GO" id="GO:0005886">
    <property type="term" value="C:plasma membrane"/>
    <property type="evidence" value="ECO:0007669"/>
    <property type="project" value="UniProtKB-SubCell"/>
</dbReference>
<keyword evidence="10" id="KW-0067">ATP-binding</keyword>
<organism evidence="18">
    <name type="scientific">Thermosulfidibacter takaii</name>
    <dbReference type="NCBI Taxonomy" id="412593"/>
    <lineage>
        <taxon>Bacteria</taxon>
        <taxon>Pseudomonadati</taxon>
        <taxon>Thermosulfidibacterota</taxon>
        <taxon>Thermosulfidibacteria</taxon>
        <taxon>Thermosulfidibacterales</taxon>
        <taxon>Thermosulfidibacteraceae</taxon>
    </lineage>
</organism>
<dbReference type="CDD" id="cd00130">
    <property type="entry name" value="PAS"/>
    <property type="match status" value="1"/>
</dbReference>
<dbReference type="AlphaFoldDB" id="A0A7C0U6W0"/>
<keyword evidence="9" id="KW-0418">Kinase</keyword>
<keyword evidence="11 14" id="KW-1133">Transmembrane helix</keyword>
<evidence type="ECO:0000256" key="4">
    <source>
        <dbReference type="ARBA" id="ARBA00022475"/>
    </source>
</evidence>
<feature type="domain" description="Histidine kinase" evidence="15">
    <location>
        <begin position="359"/>
        <end position="574"/>
    </location>
</feature>
<dbReference type="PANTHER" id="PTHR45453">
    <property type="entry name" value="PHOSPHATE REGULON SENSOR PROTEIN PHOR"/>
    <property type="match status" value="1"/>
</dbReference>
<dbReference type="EC" id="2.7.13.3" evidence="3"/>
<dbReference type="PROSITE" id="PS50112">
    <property type="entry name" value="PAS"/>
    <property type="match status" value="1"/>
</dbReference>
<dbReference type="SUPFAM" id="SSF55874">
    <property type="entry name" value="ATPase domain of HSP90 chaperone/DNA topoisomerase II/histidine kinase"/>
    <property type="match status" value="1"/>
</dbReference>
<dbReference type="SMART" id="SM00091">
    <property type="entry name" value="PAS"/>
    <property type="match status" value="1"/>
</dbReference>
<dbReference type="InterPro" id="IPR035965">
    <property type="entry name" value="PAS-like_dom_sf"/>
</dbReference>
<dbReference type="GO" id="GO:0004721">
    <property type="term" value="F:phosphoprotein phosphatase activity"/>
    <property type="evidence" value="ECO:0007669"/>
    <property type="project" value="TreeGrafter"/>
</dbReference>
<dbReference type="Pfam" id="PF02518">
    <property type="entry name" value="HATPase_c"/>
    <property type="match status" value="1"/>
</dbReference>
<name>A0A7C0U6W0_9BACT</name>
<evidence type="ECO:0000256" key="2">
    <source>
        <dbReference type="ARBA" id="ARBA00004651"/>
    </source>
</evidence>
<dbReference type="Pfam" id="PF00672">
    <property type="entry name" value="HAMP"/>
    <property type="match status" value="1"/>
</dbReference>
<evidence type="ECO:0000256" key="11">
    <source>
        <dbReference type="ARBA" id="ARBA00022989"/>
    </source>
</evidence>
<dbReference type="SUPFAM" id="SSF103190">
    <property type="entry name" value="Sensory domain-like"/>
    <property type="match status" value="1"/>
</dbReference>
<feature type="transmembrane region" description="Helical" evidence="14">
    <location>
        <begin position="12"/>
        <end position="31"/>
    </location>
</feature>
<dbReference type="Gene3D" id="3.30.450.20">
    <property type="entry name" value="PAS domain"/>
    <property type="match status" value="1"/>
</dbReference>
<dbReference type="Proteomes" id="UP000885690">
    <property type="component" value="Unassembled WGS sequence"/>
</dbReference>
<dbReference type="Pfam" id="PF00512">
    <property type="entry name" value="HisKA"/>
    <property type="match status" value="1"/>
</dbReference>
<dbReference type="InterPro" id="IPR003661">
    <property type="entry name" value="HisK_dim/P_dom"/>
</dbReference>
<comment type="catalytic activity">
    <reaction evidence="1">
        <text>ATP + protein L-histidine = ADP + protein N-phospho-L-histidine.</text>
        <dbReference type="EC" id="2.7.13.3"/>
    </reaction>
</comment>
<evidence type="ECO:0000256" key="12">
    <source>
        <dbReference type="ARBA" id="ARBA00023012"/>
    </source>
</evidence>
<comment type="subcellular location">
    <subcellularLocation>
        <location evidence="2">Cell membrane</location>
        <topology evidence="2">Multi-pass membrane protein</topology>
    </subcellularLocation>
</comment>
<evidence type="ECO:0000259" key="15">
    <source>
        <dbReference type="PROSITE" id="PS50109"/>
    </source>
</evidence>
<dbReference type="InterPro" id="IPR000014">
    <property type="entry name" value="PAS"/>
</dbReference>
<keyword evidence="7 14" id="KW-0812">Transmembrane</keyword>
<dbReference type="SMART" id="SM00388">
    <property type="entry name" value="HisKA"/>
    <property type="match status" value="1"/>
</dbReference>
<dbReference type="Gene3D" id="6.10.340.10">
    <property type="match status" value="1"/>
</dbReference>
<dbReference type="InterPro" id="IPR036890">
    <property type="entry name" value="HATPase_C_sf"/>
</dbReference>
<keyword evidence="12" id="KW-0902">Two-component regulatory system</keyword>
<dbReference type="SMART" id="SM00304">
    <property type="entry name" value="HAMP"/>
    <property type="match status" value="1"/>
</dbReference>
<evidence type="ECO:0000256" key="5">
    <source>
        <dbReference type="ARBA" id="ARBA00022553"/>
    </source>
</evidence>
<feature type="transmembrane region" description="Helical" evidence="14">
    <location>
        <begin position="172"/>
        <end position="194"/>
    </location>
</feature>
<dbReference type="SMART" id="SM00387">
    <property type="entry name" value="HATPase_c"/>
    <property type="match status" value="1"/>
</dbReference>
<evidence type="ECO:0000256" key="13">
    <source>
        <dbReference type="ARBA" id="ARBA00023136"/>
    </source>
</evidence>
<dbReference type="CDD" id="cd06225">
    <property type="entry name" value="HAMP"/>
    <property type="match status" value="1"/>
</dbReference>
<dbReference type="InterPro" id="IPR003660">
    <property type="entry name" value="HAMP_dom"/>
</dbReference>
<keyword evidence="6" id="KW-0808">Transferase</keyword>
<dbReference type="InterPro" id="IPR036097">
    <property type="entry name" value="HisK_dim/P_sf"/>
</dbReference>
<dbReference type="Gene3D" id="3.30.565.10">
    <property type="entry name" value="Histidine kinase-like ATPase, C-terminal domain"/>
    <property type="match status" value="1"/>
</dbReference>
<evidence type="ECO:0000256" key="10">
    <source>
        <dbReference type="ARBA" id="ARBA00022840"/>
    </source>
</evidence>
<keyword evidence="8" id="KW-0547">Nucleotide-binding</keyword>
<dbReference type="FunFam" id="3.30.565.10:FF:000023">
    <property type="entry name" value="PAS domain-containing sensor histidine kinase"/>
    <property type="match status" value="1"/>
</dbReference>
<dbReference type="InterPro" id="IPR005467">
    <property type="entry name" value="His_kinase_dom"/>
</dbReference>
<dbReference type="SUPFAM" id="SSF47384">
    <property type="entry name" value="Homodimeric domain of signal transducing histidine kinase"/>
    <property type="match status" value="1"/>
</dbReference>
<dbReference type="CDD" id="cd18773">
    <property type="entry name" value="PDC1_HK_sensor"/>
    <property type="match status" value="1"/>
</dbReference>
<dbReference type="PANTHER" id="PTHR45453:SF1">
    <property type="entry name" value="PHOSPHATE REGULON SENSOR PROTEIN PHOR"/>
    <property type="match status" value="1"/>
</dbReference>
<evidence type="ECO:0000256" key="9">
    <source>
        <dbReference type="ARBA" id="ARBA00022777"/>
    </source>
</evidence>
<dbReference type="GO" id="GO:0000155">
    <property type="term" value="F:phosphorelay sensor kinase activity"/>
    <property type="evidence" value="ECO:0007669"/>
    <property type="project" value="InterPro"/>
</dbReference>
<feature type="domain" description="HAMP" evidence="17">
    <location>
        <begin position="192"/>
        <end position="244"/>
    </location>
</feature>
<dbReference type="EMBL" id="DQWS01000215">
    <property type="protein sequence ID" value="HDD53544.1"/>
    <property type="molecule type" value="Genomic_DNA"/>
</dbReference>
<accession>A0A7C0U6W0</accession>
<evidence type="ECO:0000256" key="6">
    <source>
        <dbReference type="ARBA" id="ARBA00022679"/>
    </source>
</evidence>
<dbReference type="PROSITE" id="PS50885">
    <property type="entry name" value="HAMP"/>
    <property type="match status" value="1"/>
</dbReference>
<dbReference type="InterPro" id="IPR003594">
    <property type="entry name" value="HATPase_dom"/>
</dbReference>
<dbReference type="SUPFAM" id="SSF158472">
    <property type="entry name" value="HAMP domain-like"/>
    <property type="match status" value="1"/>
</dbReference>
<dbReference type="Gene3D" id="1.10.287.130">
    <property type="match status" value="1"/>
</dbReference>
<evidence type="ECO:0000259" key="16">
    <source>
        <dbReference type="PROSITE" id="PS50112"/>
    </source>
</evidence>
<reference evidence="18" key="1">
    <citation type="journal article" date="2020" name="mSystems">
        <title>Genome- and Community-Level Interaction Insights into Carbon Utilization and Element Cycling Functions of Hydrothermarchaeota in Hydrothermal Sediment.</title>
        <authorList>
            <person name="Zhou Z."/>
            <person name="Liu Y."/>
            <person name="Xu W."/>
            <person name="Pan J."/>
            <person name="Luo Z.H."/>
            <person name="Li M."/>
        </authorList>
    </citation>
    <scope>NUCLEOTIDE SEQUENCE [LARGE SCALE GENOMIC DNA]</scope>
    <source>
        <strain evidence="18">HyVt-115</strain>
    </source>
</reference>
<protein>
    <recommendedName>
        <fullName evidence="3">histidine kinase</fullName>
        <ecNumber evidence="3">2.7.13.3</ecNumber>
    </recommendedName>
</protein>
<dbReference type="Pfam" id="PF13188">
    <property type="entry name" value="PAS_8"/>
    <property type="match status" value="1"/>
</dbReference>
<comment type="caution">
    <text evidence="18">The sequence shown here is derived from an EMBL/GenBank/DDBJ whole genome shotgun (WGS) entry which is preliminary data.</text>
</comment>
<dbReference type="InterPro" id="IPR004358">
    <property type="entry name" value="Sig_transdc_His_kin-like_C"/>
</dbReference>
<evidence type="ECO:0000256" key="1">
    <source>
        <dbReference type="ARBA" id="ARBA00000085"/>
    </source>
</evidence>
<dbReference type="FunFam" id="1.10.287.130:FF:000008">
    <property type="entry name" value="Two-component sensor histidine kinase"/>
    <property type="match status" value="1"/>
</dbReference>
<evidence type="ECO:0000256" key="3">
    <source>
        <dbReference type="ARBA" id="ARBA00012438"/>
    </source>
</evidence>
<evidence type="ECO:0000259" key="17">
    <source>
        <dbReference type="PROSITE" id="PS50885"/>
    </source>
</evidence>
<evidence type="ECO:0000313" key="18">
    <source>
        <dbReference type="EMBL" id="HDD53544.1"/>
    </source>
</evidence>
<dbReference type="SUPFAM" id="SSF55785">
    <property type="entry name" value="PYP-like sensor domain (PAS domain)"/>
    <property type="match status" value="1"/>
</dbReference>